<dbReference type="AlphaFoldDB" id="A0A7J7P0T9"/>
<dbReference type="InterPro" id="IPR053781">
    <property type="entry name" value="F-box_AtFBL13-like"/>
</dbReference>
<dbReference type="OrthoDB" id="1298252at2759"/>
<dbReference type="Pfam" id="PF08387">
    <property type="entry name" value="FBD"/>
    <property type="match status" value="1"/>
</dbReference>
<dbReference type="PANTHER" id="PTHR31900:SF30">
    <property type="entry name" value="SUPERFAMILY PROTEIN, PUTATIVE-RELATED"/>
    <property type="match status" value="1"/>
</dbReference>
<gene>
    <name evidence="3" type="ORF">GIB67_038865</name>
</gene>
<evidence type="ECO:0000259" key="2">
    <source>
        <dbReference type="SMART" id="SM00579"/>
    </source>
</evidence>
<dbReference type="EMBL" id="JACGCM010000374">
    <property type="protein sequence ID" value="KAF6173055.1"/>
    <property type="molecule type" value="Genomic_DNA"/>
</dbReference>
<dbReference type="CDD" id="cd22160">
    <property type="entry name" value="F-box_AtFBL13-like"/>
    <property type="match status" value="1"/>
</dbReference>
<keyword evidence="4" id="KW-1185">Reference proteome</keyword>
<dbReference type="SMART" id="SM00579">
    <property type="entry name" value="FBD"/>
    <property type="match status" value="1"/>
</dbReference>
<sequence length="482" mass="55288">MDAIVSTSKSKTQKIANVDRGGDRISYLPESVLHRILSLLPTKEAFATSILRTEWKCLWISIDSLDFWDLSQGCCSDQVARTEGRSRKVSFMDFVDKVLIFHDECDIQKFSLTCYNCDLSRIELWISWIIMRRIPEVKLEFGVYGASLIVFLATVFNYGTLEVLKLMMKSVFKVPYCICFSRLKTLHLLRVKVRHMGSVGNPLIQEHILRFPILEELVMDYCEWMNVKNVKICAPELKSCIIHDNPLDGRGYYDCDVKVDAKSLLSLNYTCLGSCEYSFHNLCSLVSASINVDCRERRYNLEELDNWANKFLTEISNAKILTLASATILKLYGTNLQIRTYSNLTHLTVVKSHGVFSGFEVLLLDLLLYSPNLESIVLPKVLEDFWYEDFENEMVPECLSTHLKEVKLGILSENITLEPKYGSFREIDLSLVKYFLKNAKVLEKMTIISLDYLSEDPGVKKEVHEQLLMLPKASMSCVIDLS</sequence>
<comment type="caution">
    <text evidence="3">The sequence shown here is derived from an EMBL/GenBank/DDBJ whole genome shotgun (WGS) entry which is preliminary data.</text>
</comment>
<keyword evidence="1" id="KW-1133">Transmembrane helix</keyword>
<feature type="transmembrane region" description="Helical" evidence="1">
    <location>
        <begin position="141"/>
        <end position="161"/>
    </location>
</feature>
<keyword evidence="1" id="KW-0472">Membrane</keyword>
<keyword evidence="1" id="KW-0812">Transmembrane</keyword>
<evidence type="ECO:0000256" key="1">
    <source>
        <dbReference type="SAM" id="Phobius"/>
    </source>
</evidence>
<evidence type="ECO:0000313" key="4">
    <source>
        <dbReference type="Proteomes" id="UP000541444"/>
    </source>
</evidence>
<dbReference type="Proteomes" id="UP000541444">
    <property type="component" value="Unassembled WGS sequence"/>
</dbReference>
<reference evidence="3 4" key="1">
    <citation type="journal article" date="2020" name="IScience">
        <title>Genome Sequencing of the Endangered Kingdonia uniflora (Circaeasteraceae, Ranunculales) Reveals Potential Mechanisms of Evolutionary Specialization.</title>
        <authorList>
            <person name="Sun Y."/>
            <person name="Deng T."/>
            <person name="Zhang A."/>
            <person name="Moore M.J."/>
            <person name="Landis J.B."/>
            <person name="Lin N."/>
            <person name="Zhang H."/>
            <person name="Zhang X."/>
            <person name="Huang J."/>
            <person name="Zhang X."/>
            <person name="Sun H."/>
            <person name="Wang H."/>
        </authorList>
    </citation>
    <scope>NUCLEOTIDE SEQUENCE [LARGE SCALE GENOMIC DNA]</scope>
    <source>
        <strain evidence="3">TB1705</strain>
        <tissue evidence="3">Leaf</tissue>
    </source>
</reference>
<evidence type="ECO:0000313" key="3">
    <source>
        <dbReference type="EMBL" id="KAF6173055.1"/>
    </source>
</evidence>
<dbReference type="PANTHER" id="PTHR31900">
    <property type="entry name" value="F-BOX/RNI SUPERFAMILY PROTEIN-RELATED"/>
    <property type="match status" value="1"/>
</dbReference>
<feature type="domain" description="FBD" evidence="2">
    <location>
        <begin position="397"/>
        <end position="482"/>
    </location>
</feature>
<accession>A0A7J7P0T9</accession>
<dbReference type="InterPro" id="IPR050232">
    <property type="entry name" value="FBL13/AtMIF1-like"/>
</dbReference>
<protein>
    <recommendedName>
        <fullName evidence="2">FBD domain-containing protein</fullName>
    </recommendedName>
</protein>
<dbReference type="SUPFAM" id="SSF81383">
    <property type="entry name" value="F-box domain"/>
    <property type="match status" value="1"/>
</dbReference>
<dbReference type="InterPro" id="IPR036047">
    <property type="entry name" value="F-box-like_dom_sf"/>
</dbReference>
<organism evidence="3 4">
    <name type="scientific">Kingdonia uniflora</name>
    <dbReference type="NCBI Taxonomy" id="39325"/>
    <lineage>
        <taxon>Eukaryota</taxon>
        <taxon>Viridiplantae</taxon>
        <taxon>Streptophyta</taxon>
        <taxon>Embryophyta</taxon>
        <taxon>Tracheophyta</taxon>
        <taxon>Spermatophyta</taxon>
        <taxon>Magnoliopsida</taxon>
        <taxon>Ranunculales</taxon>
        <taxon>Circaeasteraceae</taxon>
        <taxon>Kingdonia</taxon>
    </lineage>
</organism>
<proteinExistence type="predicted"/>
<name>A0A7J7P0T9_9MAGN</name>
<dbReference type="InterPro" id="IPR006566">
    <property type="entry name" value="FBD"/>
</dbReference>